<dbReference type="Proteomes" id="UP001152798">
    <property type="component" value="Chromosome 7"/>
</dbReference>
<dbReference type="EMBL" id="OV725083">
    <property type="protein sequence ID" value="CAH1407137.1"/>
    <property type="molecule type" value="Genomic_DNA"/>
</dbReference>
<dbReference type="SMART" id="SM00950">
    <property type="entry name" value="Piwi"/>
    <property type="match status" value="1"/>
</dbReference>
<evidence type="ECO:0000259" key="1">
    <source>
        <dbReference type="PROSITE" id="PS50822"/>
    </source>
</evidence>
<proteinExistence type="predicted"/>
<gene>
    <name evidence="2" type="ORF">NEZAVI_LOCUS14933</name>
</gene>
<dbReference type="Gene3D" id="2.170.260.10">
    <property type="entry name" value="paz domain"/>
    <property type="match status" value="1"/>
</dbReference>
<dbReference type="Pfam" id="PF16486">
    <property type="entry name" value="ArgoN"/>
    <property type="match status" value="1"/>
</dbReference>
<evidence type="ECO:0000313" key="2">
    <source>
        <dbReference type="EMBL" id="CAH1407137.1"/>
    </source>
</evidence>
<dbReference type="SUPFAM" id="SSF53098">
    <property type="entry name" value="Ribonuclease H-like"/>
    <property type="match status" value="1"/>
</dbReference>
<keyword evidence="3" id="KW-1185">Reference proteome</keyword>
<dbReference type="Gene3D" id="3.40.50.2300">
    <property type="match status" value="1"/>
</dbReference>
<accession>A0A9P0HSW9</accession>
<dbReference type="Pfam" id="PF16488">
    <property type="entry name" value="ArgoL2"/>
    <property type="match status" value="1"/>
</dbReference>
<dbReference type="InterPro" id="IPR012337">
    <property type="entry name" value="RNaseH-like_sf"/>
</dbReference>
<reference evidence="2" key="1">
    <citation type="submission" date="2022-01" db="EMBL/GenBank/DDBJ databases">
        <authorList>
            <person name="King R."/>
        </authorList>
    </citation>
    <scope>NUCLEOTIDE SEQUENCE</scope>
</reference>
<dbReference type="PANTHER" id="PTHR22891">
    <property type="entry name" value="EUKARYOTIC TRANSLATION INITIATION FACTOR 2C"/>
    <property type="match status" value="1"/>
</dbReference>
<dbReference type="InterPro" id="IPR032472">
    <property type="entry name" value="ArgoL2"/>
</dbReference>
<feature type="domain" description="Piwi" evidence="1">
    <location>
        <begin position="601"/>
        <end position="896"/>
    </location>
</feature>
<dbReference type="InterPro" id="IPR036085">
    <property type="entry name" value="PAZ_dom_sf"/>
</dbReference>
<dbReference type="Pfam" id="PF02171">
    <property type="entry name" value="Piwi"/>
    <property type="match status" value="1"/>
</dbReference>
<organism evidence="2 3">
    <name type="scientific">Nezara viridula</name>
    <name type="common">Southern green stink bug</name>
    <name type="synonym">Cimex viridulus</name>
    <dbReference type="NCBI Taxonomy" id="85310"/>
    <lineage>
        <taxon>Eukaryota</taxon>
        <taxon>Metazoa</taxon>
        <taxon>Ecdysozoa</taxon>
        <taxon>Arthropoda</taxon>
        <taxon>Hexapoda</taxon>
        <taxon>Insecta</taxon>
        <taxon>Pterygota</taxon>
        <taxon>Neoptera</taxon>
        <taxon>Paraneoptera</taxon>
        <taxon>Hemiptera</taxon>
        <taxon>Heteroptera</taxon>
        <taxon>Panheteroptera</taxon>
        <taxon>Pentatomomorpha</taxon>
        <taxon>Pentatomoidea</taxon>
        <taxon>Pentatomidae</taxon>
        <taxon>Pentatominae</taxon>
        <taxon>Nezara</taxon>
    </lineage>
</organism>
<dbReference type="SUPFAM" id="SSF101690">
    <property type="entry name" value="PAZ domain"/>
    <property type="match status" value="1"/>
</dbReference>
<name>A0A9P0HSW9_NEZVI</name>
<sequence length="927" mass="106474">MHHNIRRQPERWVDLDDVDKEESDENILTNDKSDDETSNEENIKKDFVKKRILGKRGNPITVTINYVPVSFTDPTACVFHYHVRIEPEPSRLKLCRKVLEITEAEKFPNSTCAFDGRKNLYTTEPISADQKSTRISESVKIVSEENTLNTIKRSNEVESRNWLPTWFQYRSSSYKESKSVSVKLSVFNMVWLWDEDMLAKRSFKLSAQLNEILRYGEMSNATQNSSAVLKKVVAAVETIIAENALKKCQERKLTQSGDILFTRYSEPAGHINGGINLHFGFRQTIVKQSPLFHYNFFMAIDMTYGCFFDTLSVIDFISLILDRTRNSLRDGTLEPWEHQVVKSYLKGVRVIYQDPGYAMTNREHIVSDVAASAESIRLKTGLPSSFNNQGQFYSLGKVFDLEFPNMPSLIVGPPGMMLGLPPELCTIADGQIFNRRMTDSQKEALKELLLELKPKPRQIKSEIIRMISALGLERNNFFSEFGIHINKNLVQTNGRVLKPPIIVCKSAMLSGIKQVSPSESSWDLEHFENAVEIDKWAICNVDPTEDPDLLFLATALRFRGLRLGMKIHEPQFYPKLVQAEEDFEKYFEIFLRERKSENCEVVLVVMPNSGVFYGKIKQIAELQVGILTQCLKSSTVKKLDLSIMNSLLLKLNAKLNGNCYNIKSSLWPKYFIRPVLVIGAYVNVNDPKRSSSFPFIASIVGNYNRHATKHNVIWSFMKSDSDHIENLDKIIGELIIHYWQESGAYPEKILYYREGILEDNIWVVMEKEAALIREGCLSLHPFYQPSLTFIDVTRNHSAMFLPNKQADVPAGTVVDSTIVHPNQMEFYLMSHLSYLGAPRPTKYHVLMDESHLSEDDIQEITFYLCHLSCRCTRSVPFPVQLYYARLATQRAQKYFDGRFMDDEEIDKTIKEILNVNALLEHNPMFFV</sequence>
<dbReference type="InterPro" id="IPR003165">
    <property type="entry name" value="Piwi"/>
</dbReference>
<dbReference type="Gene3D" id="3.30.420.10">
    <property type="entry name" value="Ribonuclease H-like superfamily/Ribonuclease H"/>
    <property type="match status" value="1"/>
</dbReference>
<dbReference type="InterPro" id="IPR032474">
    <property type="entry name" value="Argonaute_N"/>
</dbReference>
<dbReference type="PROSITE" id="PS50822">
    <property type="entry name" value="PIWI"/>
    <property type="match status" value="1"/>
</dbReference>
<dbReference type="OrthoDB" id="6616283at2759"/>
<evidence type="ECO:0000313" key="3">
    <source>
        <dbReference type="Proteomes" id="UP001152798"/>
    </source>
</evidence>
<protein>
    <recommendedName>
        <fullName evidence="1">Piwi domain-containing protein</fullName>
    </recommendedName>
</protein>
<dbReference type="InterPro" id="IPR036397">
    <property type="entry name" value="RNaseH_sf"/>
</dbReference>
<dbReference type="AlphaFoldDB" id="A0A9P0HSW9"/>
<dbReference type="GO" id="GO:0003676">
    <property type="term" value="F:nucleic acid binding"/>
    <property type="evidence" value="ECO:0007669"/>
    <property type="project" value="InterPro"/>
</dbReference>